<reference evidence="8 9" key="1">
    <citation type="submission" date="2016-03" db="EMBL/GenBank/DDBJ databases">
        <title>Genome sequence of Rhodococcus kyotonensis KB10.</title>
        <authorList>
            <person name="Jeong H."/>
            <person name="Hong C.E."/>
            <person name="Jo S.H."/>
            <person name="Park J.M."/>
        </authorList>
    </citation>
    <scope>NUCLEOTIDE SEQUENCE [LARGE SCALE GENOMIC DNA]</scope>
    <source>
        <strain evidence="8 9">KB10</strain>
    </source>
</reference>
<protein>
    <submittedName>
        <fullName evidence="8">Molybdenum ABC transporter ATP-binding protein</fullName>
    </submittedName>
</protein>
<keyword evidence="3" id="KW-0547">Nucleotide-binding</keyword>
<keyword evidence="1" id="KW-0813">Transport</keyword>
<dbReference type="InterPro" id="IPR050093">
    <property type="entry name" value="ABC_SmlMolc_Importer"/>
</dbReference>
<evidence type="ECO:0000256" key="2">
    <source>
        <dbReference type="ARBA" id="ARBA00022505"/>
    </source>
</evidence>
<evidence type="ECO:0000259" key="7">
    <source>
        <dbReference type="PROSITE" id="PS51866"/>
    </source>
</evidence>
<evidence type="ECO:0000256" key="3">
    <source>
        <dbReference type="ARBA" id="ARBA00022741"/>
    </source>
</evidence>
<keyword evidence="9" id="KW-1185">Reference proteome</keyword>
<dbReference type="InterPro" id="IPR003439">
    <property type="entry name" value="ABC_transporter-like_ATP-bd"/>
</dbReference>
<accession>A0A177YBP9</accession>
<dbReference type="GO" id="GO:0005524">
    <property type="term" value="F:ATP binding"/>
    <property type="evidence" value="ECO:0007669"/>
    <property type="project" value="UniProtKB-KW"/>
</dbReference>
<dbReference type="PROSITE" id="PS00211">
    <property type="entry name" value="ABC_TRANSPORTER_1"/>
    <property type="match status" value="1"/>
</dbReference>
<dbReference type="SUPFAM" id="SSF52540">
    <property type="entry name" value="P-loop containing nucleoside triphosphate hydrolases"/>
    <property type="match status" value="1"/>
</dbReference>
<dbReference type="AlphaFoldDB" id="A0A177YBP9"/>
<name>A0A177YBP9_9NOCA</name>
<evidence type="ECO:0000256" key="1">
    <source>
        <dbReference type="ARBA" id="ARBA00022448"/>
    </source>
</evidence>
<evidence type="ECO:0000259" key="6">
    <source>
        <dbReference type="PROSITE" id="PS50893"/>
    </source>
</evidence>
<organism evidence="8 9">
    <name type="scientific">Rhodococcoides kyotonense</name>
    <dbReference type="NCBI Taxonomy" id="398843"/>
    <lineage>
        <taxon>Bacteria</taxon>
        <taxon>Bacillati</taxon>
        <taxon>Actinomycetota</taxon>
        <taxon>Actinomycetes</taxon>
        <taxon>Mycobacteriales</taxon>
        <taxon>Nocardiaceae</taxon>
        <taxon>Rhodococcoides</taxon>
    </lineage>
</organism>
<dbReference type="InterPro" id="IPR003593">
    <property type="entry name" value="AAA+_ATPase"/>
</dbReference>
<dbReference type="PANTHER" id="PTHR42781">
    <property type="entry name" value="SPERMIDINE/PUTRESCINE IMPORT ATP-BINDING PROTEIN POTA"/>
    <property type="match status" value="1"/>
</dbReference>
<evidence type="ECO:0000256" key="4">
    <source>
        <dbReference type="ARBA" id="ARBA00022840"/>
    </source>
</evidence>
<dbReference type="InterPro" id="IPR008995">
    <property type="entry name" value="Mo/tungstate-bd_C_term_dom"/>
</dbReference>
<proteinExistence type="predicted"/>
<dbReference type="Proteomes" id="UP000077519">
    <property type="component" value="Unassembled WGS sequence"/>
</dbReference>
<dbReference type="SMART" id="SM00382">
    <property type="entry name" value="AAA"/>
    <property type="match status" value="1"/>
</dbReference>
<dbReference type="EMBL" id="LVHI01000023">
    <property type="protein sequence ID" value="OAK52952.1"/>
    <property type="molecule type" value="Genomic_DNA"/>
</dbReference>
<dbReference type="InterPro" id="IPR004606">
    <property type="entry name" value="Mop_domain"/>
</dbReference>
<dbReference type="PROSITE" id="PS50893">
    <property type="entry name" value="ABC_TRANSPORTER_2"/>
    <property type="match status" value="1"/>
</dbReference>
<dbReference type="InterPro" id="IPR027417">
    <property type="entry name" value="P-loop_NTPase"/>
</dbReference>
<dbReference type="PROSITE" id="PS51866">
    <property type="entry name" value="MOP"/>
    <property type="match status" value="1"/>
</dbReference>
<comment type="caution">
    <text evidence="8">The sequence shown here is derived from an EMBL/GenBank/DDBJ whole genome shotgun (WGS) entry which is preliminary data.</text>
</comment>
<dbReference type="InterPro" id="IPR017871">
    <property type="entry name" value="ABC_transporter-like_CS"/>
</dbReference>
<keyword evidence="4 8" id="KW-0067">ATP-binding</keyword>
<dbReference type="GO" id="GO:0016887">
    <property type="term" value="F:ATP hydrolysis activity"/>
    <property type="evidence" value="ECO:0007669"/>
    <property type="project" value="InterPro"/>
</dbReference>
<gene>
    <name evidence="8" type="ORF">A3K89_08385</name>
</gene>
<dbReference type="PANTHER" id="PTHR42781:SF4">
    <property type="entry name" value="SPERMIDINE_PUTRESCINE IMPORT ATP-BINDING PROTEIN POTA"/>
    <property type="match status" value="1"/>
</dbReference>
<dbReference type="GO" id="GO:0015689">
    <property type="term" value="P:molybdate ion transport"/>
    <property type="evidence" value="ECO:0007669"/>
    <property type="project" value="InterPro"/>
</dbReference>
<dbReference type="SUPFAM" id="SSF50331">
    <property type="entry name" value="MOP-like"/>
    <property type="match status" value="1"/>
</dbReference>
<dbReference type="Gene3D" id="3.40.50.300">
    <property type="entry name" value="P-loop containing nucleotide triphosphate hydrolases"/>
    <property type="match status" value="1"/>
</dbReference>
<sequence>MEIDDGEVVAVLGPNGAGKSTLLSLVAGLLRPDRGRVVLGSDVVTDTTDGTFVPAHARGVATLTQKALLFPHLTAEANVAFAPRSRGVGRRESRRIAHDWLTAVDAADLAGRRPSQLSGGQAQRIAIARALAADPRVLLLDEPMSALDVGTAPAVRRLLRTVLRDQHRTAVIVTHDLLDALALADTVVVVESGRIVERGTTTEVLTAPRSSFAARIAGVNLLPGHVDGSGSIRTPWGLEVFGHGDVADGSAVAVFSPASVAVYSEPPHGSPRNVLPVTLAEIDVHGATVRLRGSDNPDGSPGVAADVTPTAARELDLEPGKQVYFVVKSHEVALHPASR</sequence>
<dbReference type="Pfam" id="PF03459">
    <property type="entry name" value="TOBE"/>
    <property type="match status" value="1"/>
</dbReference>
<dbReference type="Gene3D" id="2.40.50.100">
    <property type="match status" value="1"/>
</dbReference>
<dbReference type="Pfam" id="PF00005">
    <property type="entry name" value="ABC_tran"/>
    <property type="match status" value="1"/>
</dbReference>
<feature type="domain" description="ABC transporter" evidence="6">
    <location>
        <begin position="1"/>
        <end position="217"/>
    </location>
</feature>
<keyword evidence="2 5" id="KW-0500">Molybdenum</keyword>
<evidence type="ECO:0000256" key="5">
    <source>
        <dbReference type="PROSITE-ProRule" id="PRU01213"/>
    </source>
</evidence>
<feature type="domain" description="Mop" evidence="7">
    <location>
        <begin position="268"/>
        <end position="336"/>
    </location>
</feature>
<evidence type="ECO:0000313" key="9">
    <source>
        <dbReference type="Proteomes" id="UP000077519"/>
    </source>
</evidence>
<evidence type="ECO:0000313" key="8">
    <source>
        <dbReference type="EMBL" id="OAK52952.1"/>
    </source>
</evidence>
<dbReference type="InterPro" id="IPR005116">
    <property type="entry name" value="Transp-assoc_OB_typ1"/>
</dbReference>